<keyword evidence="3" id="KW-1185">Reference proteome</keyword>
<evidence type="ECO:0000313" key="2">
    <source>
        <dbReference type="EMBL" id="SFU70814.1"/>
    </source>
</evidence>
<feature type="transmembrane region" description="Helical" evidence="1">
    <location>
        <begin position="99"/>
        <end position="116"/>
    </location>
</feature>
<evidence type="ECO:0000256" key="1">
    <source>
        <dbReference type="SAM" id="Phobius"/>
    </source>
</evidence>
<evidence type="ECO:0000313" key="3">
    <source>
        <dbReference type="Proteomes" id="UP000182491"/>
    </source>
</evidence>
<feature type="transmembrane region" description="Helical" evidence="1">
    <location>
        <begin position="74"/>
        <end position="92"/>
    </location>
</feature>
<keyword evidence="1" id="KW-0472">Membrane</keyword>
<feature type="transmembrane region" description="Helical" evidence="1">
    <location>
        <begin position="122"/>
        <end position="141"/>
    </location>
</feature>
<reference evidence="3" key="1">
    <citation type="submission" date="2016-10" db="EMBL/GenBank/DDBJ databases">
        <authorList>
            <person name="Varghese N."/>
        </authorList>
    </citation>
    <scope>NUCLEOTIDE SEQUENCE [LARGE SCALE GENOMIC DNA]</scope>
    <source>
        <strain evidence="3">DSM 18820</strain>
    </source>
</reference>
<proteinExistence type="predicted"/>
<keyword evidence="1" id="KW-1133">Transmembrane helix</keyword>
<sequence length="180" mass="20927">MPCSFYVLSVVRHAENIKFMVDEARKDGLHLLSVILIIVSAAFLIRELYHWTTLPSWNDEAYGLISLIKYKENTYKQIFVWLVVIATGLSNWSKKGVNWFLYQSLIVFICTIPLTYQHLYSSNILGLPTIFVIILIVFTILQLSLNKLQTKYNVRLKKAHRVWAIVSGIFCSTIYFVLKF</sequence>
<name>A0A1I7ICZ8_9BACT</name>
<feature type="transmembrane region" description="Helical" evidence="1">
    <location>
        <begin position="28"/>
        <end position="45"/>
    </location>
</feature>
<feature type="transmembrane region" description="Helical" evidence="1">
    <location>
        <begin position="162"/>
        <end position="178"/>
    </location>
</feature>
<dbReference type="EMBL" id="FPCA01000002">
    <property type="protein sequence ID" value="SFU70814.1"/>
    <property type="molecule type" value="Genomic_DNA"/>
</dbReference>
<organism evidence="2 3">
    <name type="scientific">Pontibacter akesuensis</name>
    <dbReference type="NCBI Taxonomy" id="388950"/>
    <lineage>
        <taxon>Bacteria</taxon>
        <taxon>Pseudomonadati</taxon>
        <taxon>Bacteroidota</taxon>
        <taxon>Cytophagia</taxon>
        <taxon>Cytophagales</taxon>
        <taxon>Hymenobacteraceae</taxon>
        <taxon>Pontibacter</taxon>
    </lineage>
</organism>
<accession>A0A1I7ICZ8</accession>
<gene>
    <name evidence="2" type="ORF">SAMN04487941_2115</name>
</gene>
<dbReference type="Proteomes" id="UP000182491">
    <property type="component" value="Unassembled WGS sequence"/>
</dbReference>
<keyword evidence="1" id="KW-0812">Transmembrane</keyword>
<protein>
    <submittedName>
        <fullName evidence="2">Uncharacterized protein</fullName>
    </submittedName>
</protein>
<dbReference type="AlphaFoldDB" id="A0A1I7ICZ8"/>